<evidence type="ECO:0000256" key="1">
    <source>
        <dbReference type="SAM" id="Phobius"/>
    </source>
</evidence>
<dbReference type="Proteomes" id="UP001055460">
    <property type="component" value="Chromosome"/>
</dbReference>
<dbReference type="AlphaFoldDB" id="A0A9Q8Y5K6"/>
<evidence type="ECO:0000313" key="3">
    <source>
        <dbReference type="EMBL" id="WFP89644.1"/>
    </source>
</evidence>
<accession>A0A9Q8Y5K6</accession>
<dbReference type="RefSeq" id="WP_082566310.1">
    <property type="nucleotide sequence ID" value="NZ_CAXURO020000001.1"/>
</dbReference>
<keyword evidence="1" id="KW-0812">Transmembrane</keyword>
<evidence type="ECO:0000313" key="5">
    <source>
        <dbReference type="Proteomes" id="UP001214094"/>
    </source>
</evidence>
<name>A0A9Q8Y5K6_ENSAD</name>
<evidence type="ECO:0000313" key="4">
    <source>
        <dbReference type="Proteomes" id="UP001055460"/>
    </source>
</evidence>
<reference evidence="2" key="1">
    <citation type="submission" date="2022-06" db="EMBL/GenBank/DDBJ databases">
        <title>Physiological and biochemical characterization and genomic elucidation of a strain of the genus Ensifer adhaerens M8 that combines arsenic oxidation and chromium reduction.</title>
        <authorList>
            <person name="Li X."/>
            <person name="Yu c."/>
        </authorList>
    </citation>
    <scope>NUCLEOTIDE SEQUENCE</scope>
    <source>
        <strain evidence="2">M8</strain>
    </source>
</reference>
<dbReference type="EMBL" id="CP121308">
    <property type="protein sequence ID" value="WFP89644.1"/>
    <property type="molecule type" value="Genomic_DNA"/>
</dbReference>
<sequence>METLRRLFGGTDGGIAIEYALIAALVSLSLIFGANQIGNALTYVYDSLAAAFPSA</sequence>
<dbReference type="GeneID" id="32091624"/>
<organism evidence="2 4">
    <name type="scientific">Ensifer adhaerens</name>
    <name type="common">Sinorhizobium morelense</name>
    <dbReference type="NCBI Taxonomy" id="106592"/>
    <lineage>
        <taxon>Bacteria</taxon>
        <taxon>Pseudomonadati</taxon>
        <taxon>Pseudomonadota</taxon>
        <taxon>Alphaproteobacteria</taxon>
        <taxon>Hyphomicrobiales</taxon>
        <taxon>Rhizobiaceae</taxon>
        <taxon>Sinorhizobium/Ensifer group</taxon>
        <taxon>Ensifer</taxon>
    </lineage>
</organism>
<dbReference type="Proteomes" id="UP001214094">
    <property type="component" value="Chromosome"/>
</dbReference>
<keyword evidence="1" id="KW-1133">Transmembrane helix</keyword>
<reference evidence="3 5" key="2">
    <citation type="submission" date="2023-03" db="EMBL/GenBank/DDBJ databases">
        <title>Comparative genome and transcriptome analysis combination mining strategies for increasing vitamin B12 production of Ensifer adhaerens strain.</title>
        <authorList>
            <person name="Yongheng L."/>
        </authorList>
    </citation>
    <scope>NUCLEOTIDE SEQUENCE [LARGE SCALE GENOMIC DNA]</scope>
    <source>
        <strain evidence="3 5">Casida A-T305</strain>
    </source>
</reference>
<evidence type="ECO:0000313" key="2">
    <source>
        <dbReference type="EMBL" id="USJ22411.1"/>
    </source>
</evidence>
<dbReference type="InterPro" id="IPR007047">
    <property type="entry name" value="Flp_Fap"/>
</dbReference>
<feature type="transmembrane region" description="Helical" evidence="1">
    <location>
        <begin position="15"/>
        <end position="34"/>
    </location>
</feature>
<gene>
    <name evidence="2" type="ORF">NE863_13975</name>
    <name evidence="3" type="ORF">P4B07_13865</name>
</gene>
<dbReference type="Pfam" id="PF04964">
    <property type="entry name" value="Flp_Fap"/>
    <property type="match status" value="1"/>
</dbReference>
<dbReference type="EMBL" id="CP098807">
    <property type="protein sequence ID" value="USJ22411.1"/>
    <property type="molecule type" value="Genomic_DNA"/>
</dbReference>
<protein>
    <submittedName>
        <fullName evidence="2">Flp family type IVb pilin</fullName>
    </submittedName>
</protein>
<keyword evidence="1" id="KW-0472">Membrane</keyword>
<keyword evidence="5" id="KW-1185">Reference proteome</keyword>
<proteinExistence type="predicted"/>